<dbReference type="Pfam" id="PF14384">
    <property type="entry name" value="BrnA_antitoxin"/>
    <property type="match status" value="1"/>
</dbReference>
<sequence>MSKHITRMKLGEGLEQSQTDWKRLDAMKDEDIDCSDIPELDARFFENAKVVMPPGKKQLTLRIDADVLDWMKAQGKGYQSRINAVLRAYYEAHRDEGR</sequence>
<dbReference type="STRING" id="323261.Noc_0692"/>
<dbReference type="EMBL" id="CP000127">
    <property type="protein sequence ID" value="ABA57208.1"/>
    <property type="molecule type" value="Genomic_DNA"/>
</dbReference>
<dbReference type="Proteomes" id="UP000006838">
    <property type="component" value="Chromosome"/>
</dbReference>
<proteinExistence type="predicted"/>
<keyword evidence="2" id="KW-1185">Reference proteome</keyword>
<dbReference type="InterPro" id="IPR025528">
    <property type="entry name" value="BrnA_antitoxin"/>
</dbReference>
<name>Q3JD88_NITOC</name>
<reference evidence="2" key="1">
    <citation type="journal article" date="2006" name="Appl. Environ. Microbiol.">
        <title>Complete genome sequence of the marine, chemolithoautotrophic, ammonia-oxidizing bacterium Nitrosococcus oceani ATCC 19707.</title>
        <authorList>
            <person name="Klotz M.G."/>
            <person name="Arp D.J."/>
            <person name="Chain P.S.G."/>
            <person name="El-Sheikh A.F."/>
            <person name="Hauser L.J."/>
            <person name="Hommes N.G."/>
            <person name="Larimer F.W."/>
            <person name="Malfatti S.A."/>
            <person name="Norton J.M."/>
            <person name="Poret-Peterson A.T."/>
            <person name="Vergez L.M."/>
            <person name="Ward B.B."/>
        </authorList>
    </citation>
    <scope>NUCLEOTIDE SEQUENCE [LARGE SCALE GENOMIC DNA]</scope>
    <source>
        <strain evidence="2">ATCC 19707 / BCRC 17464 / NCIMB 11848 / C-107</strain>
    </source>
</reference>
<organism evidence="1 2">
    <name type="scientific">Nitrosococcus oceani (strain ATCC 19707 / BCRC 17464 / JCM 30415 / NCIMB 11848 / C-107)</name>
    <dbReference type="NCBI Taxonomy" id="323261"/>
    <lineage>
        <taxon>Bacteria</taxon>
        <taxon>Pseudomonadati</taxon>
        <taxon>Pseudomonadota</taxon>
        <taxon>Gammaproteobacteria</taxon>
        <taxon>Chromatiales</taxon>
        <taxon>Chromatiaceae</taxon>
        <taxon>Nitrosococcus</taxon>
    </lineage>
</organism>
<evidence type="ECO:0008006" key="3">
    <source>
        <dbReference type="Google" id="ProtNLM"/>
    </source>
</evidence>
<dbReference type="eggNOG" id="COG3514">
    <property type="taxonomic scope" value="Bacteria"/>
</dbReference>
<dbReference type="InParanoid" id="Q3JD88"/>
<dbReference type="RefSeq" id="WP_011330453.1">
    <property type="nucleotide sequence ID" value="NC_007484.1"/>
</dbReference>
<dbReference type="HOGENOM" id="CLU_140900_1_2_6"/>
<evidence type="ECO:0000313" key="2">
    <source>
        <dbReference type="Proteomes" id="UP000006838"/>
    </source>
</evidence>
<gene>
    <name evidence="1" type="ordered locus">Noc_0692</name>
</gene>
<protein>
    <recommendedName>
        <fullName evidence="3">3-oxoacyl-ACP synthase</fullName>
    </recommendedName>
</protein>
<dbReference type="AlphaFoldDB" id="Q3JD88"/>
<evidence type="ECO:0000313" key="1">
    <source>
        <dbReference type="EMBL" id="ABA57208.1"/>
    </source>
</evidence>
<dbReference type="KEGG" id="noc:Noc_0692"/>
<accession>Q3JD88</accession>